<gene>
    <name evidence="5" type="ORF">rosag_21780</name>
</gene>
<dbReference type="Gene3D" id="1.10.10.10">
    <property type="entry name" value="Winged helix-like DNA-binding domain superfamily/Winged helix DNA-binding domain"/>
    <property type="match status" value="1"/>
</dbReference>
<accession>A0AA37QFW4</accession>
<comment type="caution">
    <text evidence="5">The sequence shown here is derived from an EMBL/GenBank/DDBJ whole genome shotgun (WGS) entry which is preliminary data.</text>
</comment>
<keyword evidence="1" id="KW-0805">Transcription regulation</keyword>
<feature type="domain" description="HTH luxR-type" evidence="4">
    <location>
        <begin position="326"/>
        <end position="391"/>
    </location>
</feature>
<evidence type="ECO:0000313" key="5">
    <source>
        <dbReference type="EMBL" id="GLC25665.1"/>
    </source>
</evidence>
<name>A0AA37QFW4_9BACT</name>
<dbReference type="InterPro" id="IPR000792">
    <property type="entry name" value="Tscrpt_reg_LuxR_C"/>
</dbReference>
<dbReference type="SMART" id="SM00421">
    <property type="entry name" value="HTH_LUXR"/>
    <property type="match status" value="1"/>
</dbReference>
<dbReference type="AlphaFoldDB" id="A0AA37QFW4"/>
<evidence type="ECO:0000256" key="1">
    <source>
        <dbReference type="ARBA" id="ARBA00023015"/>
    </source>
</evidence>
<dbReference type="GO" id="GO:0006355">
    <property type="term" value="P:regulation of DNA-templated transcription"/>
    <property type="evidence" value="ECO:0007669"/>
    <property type="project" value="InterPro"/>
</dbReference>
<protein>
    <recommendedName>
        <fullName evidence="4">HTH luxR-type domain-containing protein</fullName>
    </recommendedName>
</protein>
<organism evidence="5 6">
    <name type="scientific">Roseisolibacter agri</name>
    <dbReference type="NCBI Taxonomy" id="2014610"/>
    <lineage>
        <taxon>Bacteria</taxon>
        <taxon>Pseudomonadati</taxon>
        <taxon>Gemmatimonadota</taxon>
        <taxon>Gemmatimonadia</taxon>
        <taxon>Gemmatimonadales</taxon>
        <taxon>Gemmatimonadaceae</taxon>
        <taxon>Roseisolibacter</taxon>
    </lineage>
</organism>
<proteinExistence type="predicted"/>
<dbReference type="SUPFAM" id="SSF46894">
    <property type="entry name" value="C-terminal effector domain of the bipartite response regulators"/>
    <property type="match status" value="1"/>
</dbReference>
<dbReference type="PRINTS" id="PR00038">
    <property type="entry name" value="HTHLUXR"/>
</dbReference>
<dbReference type="GO" id="GO:0003677">
    <property type="term" value="F:DNA binding"/>
    <property type="evidence" value="ECO:0007669"/>
    <property type="project" value="UniProtKB-KW"/>
</dbReference>
<evidence type="ECO:0000256" key="3">
    <source>
        <dbReference type="ARBA" id="ARBA00023163"/>
    </source>
</evidence>
<keyword evidence="3" id="KW-0804">Transcription</keyword>
<dbReference type="PANTHER" id="PTHR43214:SF24">
    <property type="entry name" value="TRANSCRIPTIONAL REGULATORY PROTEIN NARL-RELATED"/>
    <property type="match status" value="1"/>
</dbReference>
<evidence type="ECO:0000256" key="2">
    <source>
        <dbReference type="ARBA" id="ARBA00023125"/>
    </source>
</evidence>
<dbReference type="PROSITE" id="PS50043">
    <property type="entry name" value="HTH_LUXR_2"/>
    <property type="match status" value="1"/>
</dbReference>
<dbReference type="Pfam" id="PF00196">
    <property type="entry name" value="GerE"/>
    <property type="match status" value="1"/>
</dbReference>
<reference evidence="5" key="1">
    <citation type="submission" date="2022-08" db="EMBL/GenBank/DDBJ databases">
        <title>Draft genome sequencing of Roseisolibacter agri AW1220.</title>
        <authorList>
            <person name="Tobiishi Y."/>
            <person name="Tonouchi A."/>
        </authorList>
    </citation>
    <scope>NUCLEOTIDE SEQUENCE</scope>
    <source>
        <strain evidence="5">AW1220</strain>
    </source>
</reference>
<dbReference type="EMBL" id="BRXS01000003">
    <property type="protein sequence ID" value="GLC25665.1"/>
    <property type="molecule type" value="Genomic_DNA"/>
</dbReference>
<keyword evidence="6" id="KW-1185">Reference proteome</keyword>
<keyword evidence="2" id="KW-0238">DNA-binding</keyword>
<dbReference type="InterPro" id="IPR039420">
    <property type="entry name" value="WalR-like"/>
</dbReference>
<sequence>MSVLLTERDARLLGAASEALLSPLLTGSADPAPWWARVEPVIRELFPGTNALLARPAEGGLKIVSESADWPGVHTMETMSWSDPRSNRFVFECPVAEAWLKHRRALGSEVSGETMSERWLADLGHRLDRSMYLHEGLYGARMHGFMTLTPVLPDGGEVFLTVGHERRTGARDLEAARLPVLGMLLPALRTGFHTLRTFAARQAAMAATLDAVPEALLVIGSDGREMHRNAALRRRLGEEPERERVAAEMLALARGLQALHARTHGAPGTAARLALPTAGVPRTERTLATPLARYVLRAAFGAEAVWGAAGTVLVSLEPDAAPAPLAGGPLAALTPREAEVARLLARRATNTEVAAALGVSPHTARHHAQRVLEKLGLRSRRELGALLGVAG</sequence>
<dbReference type="InterPro" id="IPR016032">
    <property type="entry name" value="Sig_transdc_resp-reg_C-effctor"/>
</dbReference>
<dbReference type="Proteomes" id="UP001161325">
    <property type="component" value="Unassembled WGS sequence"/>
</dbReference>
<dbReference type="RefSeq" id="WP_284350121.1">
    <property type="nucleotide sequence ID" value="NZ_BRXS01000003.1"/>
</dbReference>
<dbReference type="PANTHER" id="PTHR43214">
    <property type="entry name" value="TWO-COMPONENT RESPONSE REGULATOR"/>
    <property type="match status" value="1"/>
</dbReference>
<evidence type="ECO:0000259" key="4">
    <source>
        <dbReference type="PROSITE" id="PS50043"/>
    </source>
</evidence>
<evidence type="ECO:0000313" key="6">
    <source>
        <dbReference type="Proteomes" id="UP001161325"/>
    </source>
</evidence>
<dbReference type="InterPro" id="IPR036388">
    <property type="entry name" value="WH-like_DNA-bd_sf"/>
</dbReference>